<comment type="caution">
    <text evidence="1">The sequence shown here is derived from an EMBL/GenBank/DDBJ whole genome shotgun (WGS) entry which is preliminary data.</text>
</comment>
<dbReference type="STRING" id="1219077.VAZ01S_024_00330"/>
<name>U3A5V0_9VIBR</name>
<accession>U3A5V0</accession>
<proteinExistence type="predicted"/>
<evidence type="ECO:0000313" key="2">
    <source>
        <dbReference type="Proteomes" id="UP000016567"/>
    </source>
</evidence>
<evidence type="ECO:0000313" key="1">
    <source>
        <dbReference type="EMBL" id="GAD75351.1"/>
    </source>
</evidence>
<dbReference type="AlphaFoldDB" id="U3A5V0"/>
<keyword evidence="2" id="KW-1185">Reference proteome</keyword>
<dbReference type="Proteomes" id="UP000016567">
    <property type="component" value="Unassembled WGS sequence"/>
</dbReference>
<dbReference type="EMBL" id="BATL01000024">
    <property type="protein sequence ID" value="GAD75351.1"/>
    <property type="molecule type" value="Genomic_DNA"/>
</dbReference>
<sequence length="50" mass="5581">MSTGVRLELIIQPKKFLDINELAKMLAFELQGNVKQIPVSGDHLGLMQQS</sequence>
<reference evidence="1 2" key="1">
    <citation type="submission" date="2013-09" db="EMBL/GenBank/DDBJ databases">
        <title>Whole genome shotgun sequence of Vibrio azureus NBRC 104587.</title>
        <authorList>
            <person name="Isaki S."/>
            <person name="Hosoyama A."/>
            <person name="Numata M."/>
            <person name="Hashimoto M."/>
            <person name="Hosoyama Y."/>
            <person name="Tsuchikane K."/>
            <person name="Noguchi M."/>
            <person name="Hirakata S."/>
            <person name="Ichikawa N."/>
            <person name="Ohji S."/>
            <person name="Yamazoe A."/>
            <person name="Fujita N."/>
        </authorList>
    </citation>
    <scope>NUCLEOTIDE SEQUENCE [LARGE SCALE GENOMIC DNA]</scope>
    <source>
        <strain evidence="1 2">NBRC 104587</strain>
    </source>
</reference>
<organism evidence="1 2">
    <name type="scientific">Vibrio azureus NBRC 104587</name>
    <dbReference type="NCBI Taxonomy" id="1219077"/>
    <lineage>
        <taxon>Bacteria</taxon>
        <taxon>Pseudomonadati</taxon>
        <taxon>Pseudomonadota</taxon>
        <taxon>Gammaproteobacteria</taxon>
        <taxon>Vibrionales</taxon>
        <taxon>Vibrionaceae</taxon>
        <taxon>Vibrio</taxon>
    </lineage>
</organism>
<protein>
    <submittedName>
        <fullName evidence="1">Uncharacterized protein</fullName>
    </submittedName>
</protein>
<gene>
    <name evidence="1" type="ORF">VAZ01S_024_00330</name>
</gene>